<dbReference type="EMBL" id="MBFR01000402">
    <property type="protein sequence ID" value="PVU88247.1"/>
    <property type="molecule type" value="Genomic_DNA"/>
</dbReference>
<dbReference type="SUPFAM" id="SSF144232">
    <property type="entry name" value="HIT/MYND zinc finger-like"/>
    <property type="match status" value="1"/>
</dbReference>
<evidence type="ECO:0000259" key="2">
    <source>
        <dbReference type="PROSITE" id="PS50280"/>
    </source>
</evidence>
<dbReference type="Pfam" id="PF00856">
    <property type="entry name" value="SET"/>
    <property type="match status" value="1"/>
</dbReference>
<accession>A0A2T9Y7E5</accession>
<dbReference type="InterPro" id="IPR046341">
    <property type="entry name" value="SET_dom_sf"/>
</dbReference>
<dbReference type="Gene3D" id="2.170.270.10">
    <property type="entry name" value="SET domain"/>
    <property type="match status" value="1"/>
</dbReference>
<dbReference type="CDD" id="cd20071">
    <property type="entry name" value="SET_SMYD"/>
    <property type="match status" value="1"/>
</dbReference>
<comment type="caution">
    <text evidence="3">The sequence shown here is derived from an EMBL/GenBank/DDBJ whole genome shotgun (WGS) entry which is preliminary data.</text>
</comment>
<proteinExistence type="predicted"/>
<dbReference type="Gene3D" id="1.25.40.10">
    <property type="entry name" value="Tetratricopeptide repeat domain"/>
    <property type="match status" value="1"/>
</dbReference>
<dbReference type="InterPro" id="IPR011990">
    <property type="entry name" value="TPR-like_helical_dom_sf"/>
</dbReference>
<dbReference type="InterPro" id="IPR050869">
    <property type="entry name" value="H3K4_H4K5_MeTrfase"/>
</dbReference>
<feature type="region of interest" description="Disordered" evidence="1">
    <location>
        <begin position="1"/>
        <end position="28"/>
    </location>
</feature>
<organism evidence="3 4">
    <name type="scientific">Smittium simulii</name>
    <dbReference type="NCBI Taxonomy" id="133385"/>
    <lineage>
        <taxon>Eukaryota</taxon>
        <taxon>Fungi</taxon>
        <taxon>Fungi incertae sedis</taxon>
        <taxon>Zoopagomycota</taxon>
        <taxon>Kickxellomycotina</taxon>
        <taxon>Harpellomycetes</taxon>
        <taxon>Harpellales</taxon>
        <taxon>Legeriomycetaceae</taxon>
        <taxon>Smittium</taxon>
    </lineage>
</organism>
<evidence type="ECO:0000256" key="1">
    <source>
        <dbReference type="SAM" id="MobiDB-lite"/>
    </source>
</evidence>
<dbReference type="PANTHER" id="PTHR12197">
    <property type="entry name" value="HISTONE-LYSINE N-METHYLTRANSFERASE SMYD"/>
    <property type="match status" value="1"/>
</dbReference>
<protein>
    <recommendedName>
        <fullName evidence="2">SET domain-containing protein</fullName>
    </recommendedName>
</protein>
<sequence length="616" mass="69450">MSVSAAKNTSSRIPPAASLSSKPKRSHKPSPFIAAEAIYPIVFKNSLSKSRHLTAKNDIKAGTVILAEKSPAFIHKSNVAAILCHECLKPVPTKEATRPKLDKEGNPIKDETETYRLAIHSCSDCEFAVYCSPECSAAHSKIHNLECSALKKLVALYPEYSPELDSLRFLLRIHAKSLLKDLPAFEPGAKTETPFSFISNIPSHRETFEKSVLEATTAEIKKLVNIVPELNNSKAISNMITHSCRYLSNFTQFYDFTYRGSFDAIGLFPMIAMNVRHSCFPNATITGDQGGVVTIRALYDIPKGTEISCSQTELYQPREHRRRDLLLNRHIWCKCRRCSIPLSKSVDQYMDGIVCSKCHSGLMIFEETKEVDDISELMKNANLLDDEIQGKFAQCSMCSHKITVSDLVEILKQAIQKFNHAFYEYRSHNISQARTLFEEYIRDFGNNRVLHAYNSYIVNSLVPLMHCCRAMNDLPSAIKYCKTAIDYMVSSDALPPSYPDITELRITLAEIILEYAQSKSINKVQSQASKGLIRKQYIDAKKYLDIALSEREISCGKQSRKYLQTLNYIDVCKRYTNDIDRSTKNSANPASKNTKKSTNNKLPQNIIDSINKKSAQ</sequence>
<dbReference type="PANTHER" id="PTHR12197:SF282">
    <property type="entry name" value="SET DOMAIN-CONTAINING PROTEIN"/>
    <property type="match status" value="1"/>
</dbReference>
<evidence type="ECO:0000313" key="3">
    <source>
        <dbReference type="EMBL" id="PVU88247.1"/>
    </source>
</evidence>
<keyword evidence="4" id="KW-1185">Reference proteome</keyword>
<feature type="region of interest" description="Disordered" evidence="1">
    <location>
        <begin position="580"/>
        <end position="616"/>
    </location>
</feature>
<dbReference type="STRING" id="133385.A0A2T9Y7E5"/>
<evidence type="ECO:0000313" key="4">
    <source>
        <dbReference type="Proteomes" id="UP000245383"/>
    </source>
</evidence>
<dbReference type="Gene3D" id="1.10.220.160">
    <property type="match status" value="1"/>
</dbReference>
<reference evidence="3 4" key="1">
    <citation type="journal article" date="2018" name="MBio">
        <title>Comparative Genomics Reveals the Core Gene Toolbox for the Fungus-Insect Symbiosis.</title>
        <authorList>
            <person name="Wang Y."/>
            <person name="Stata M."/>
            <person name="Wang W."/>
            <person name="Stajich J.E."/>
            <person name="White M.M."/>
            <person name="Moncalvo J.M."/>
        </authorList>
    </citation>
    <scope>NUCLEOTIDE SEQUENCE [LARGE SCALE GENOMIC DNA]</scope>
    <source>
        <strain evidence="3 4">SWE-8-4</strain>
    </source>
</reference>
<dbReference type="AlphaFoldDB" id="A0A2T9Y7E5"/>
<gene>
    <name evidence="3" type="ORF">BB561_005959</name>
</gene>
<dbReference type="PROSITE" id="PS50280">
    <property type="entry name" value="SET"/>
    <property type="match status" value="1"/>
</dbReference>
<feature type="compositionally biased region" description="Polar residues" evidence="1">
    <location>
        <begin position="1"/>
        <end position="12"/>
    </location>
</feature>
<dbReference type="InterPro" id="IPR001214">
    <property type="entry name" value="SET_dom"/>
</dbReference>
<dbReference type="Proteomes" id="UP000245383">
    <property type="component" value="Unassembled WGS sequence"/>
</dbReference>
<feature type="domain" description="SET" evidence="2">
    <location>
        <begin position="39"/>
        <end position="312"/>
    </location>
</feature>
<dbReference type="Gene3D" id="6.10.140.2220">
    <property type="match status" value="1"/>
</dbReference>
<feature type="compositionally biased region" description="Polar residues" evidence="1">
    <location>
        <begin position="602"/>
        <end position="616"/>
    </location>
</feature>
<name>A0A2T9Y7E5_9FUNG</name>
<dbReference type="SUPFAM" id="SSF82199">
    <property type="entry name" value="SET domain"/>
    <property type="match status" value="1"/>
</dbReference>
<dbReference type="OrthoDB" id="265717at2759"/>